<sequence length="24" mass="2749">MNCSTACQVNAASWFSRRPTEEME</sequence>
<reference evidence="1" key="1">
    <citation type="submission" date="2014-09" db="EMBL/GenBank/DDBJ databases">
        <authorList>
            <person name="Magalhaes I.L.F."/>
            <person name="Oliveira U."/>
            <person name="Santos F.R."/>
            <person name="Vidigal T.H.D.A."/>
            <person name="Brescovit A.D."/>
            <person name="Santos A.J."/>
        </authorList>
    </citation>
    <scope>NUCLEOTIDE SEQUENCE</scope>
    <source>
        <tissue evidence="1">Shoot tissue taken approximately 20 cm above the soil surface</tissue>
    </source>
</reference>
<reference evidence="1" key="2">
    <citation type="journal article" date="2015" name="Data Brief">
        <title>Shoot transcriptome of the giant reed, Arundo donax.</title>
        <authorList>
            <person name="Barrero R.A."/>
            <person name="Guerrero F.D."/>
            <person name="Moolhuijzen P."/>
            <person name="Goolsby J.A."/>
            <person name="Tidwell J."/>
            <person name="Bellgard S.E."/>
            <person name="Bellgard M.I."/>
        </authorList>
    </citation>
    <scope>NUCLEOTIDE SEQUENCE</scope>
    <source>
        <tissue evidence="1">Shoot tissue taken approximately 20 cm above the soil surface</tissue>
    </source>
</reference>
<dbReference type="AlphaFoldDB" id="A0A0A8ZA98"/>
<accession>A0A0A8ZA98</accession>
<organism evidence="1">
    <name type="scientific">Arundo donax</name>
    <name type="common">Giant reed</name>
    <name type="synonym">Donax arundinaceus</name>
    <dbReference type="NCBI Taxonomy" id="35708"/>
    <lineage>
        <taxon>Eukaryota</taxon>
        <taxon>Viridiplantae</taxon>
        <taxon>Streptophyta</taxon>
        <taxon>Embryophyta</taxon>
        <taxon>Tracheophyta</taxon>
        <taxon>Spermatophyta</taxon>
        <taxon>Magnoliopsida</taxon>
        <taxon>Liliopsida</taxon>
        <taxon>Poales</taxon>
        <taxon>Poaceae</taxon>
        <taxon>PACMAD clade</taxon>
        <taxon>Arundinoideae</taxon>
        <taxon>Arundineae</taxon>
        <taxon>Arundo</taxon>
    </lineage>
</organism>
<proteinExistence type="predicted"/>
<name>A0A0A8ZA98_ARUDO</name>
<evidence type="ECO:0000313" key="1">
    <source>
        <dbReference type="EMBL" id="JAD35741.1"/>
    </source>
</evidence>
<protein>
    <submittedName>
        <fullName evidence="1">Uncharacterized protein</fullName>
    </submittedName>
</protein>
<dbReference type="EMBL" id="GBRH01262154">
    <property type="protein sequence ID" value="JAD35741.1"/>
    <property type="molecule type" value="Transcribed_RNA"/>
</dbReference>